<dbReference type="PANTHER" id="PTHR43313">
    <property type="entry name" value="SHORT-CHAIN DEHYDROGENASE/REDUCTASE FAMILY 9C"/>
    <property type="match status" value="1"/>
</dbReference>
<dbReference type="AlphaFoldDB" id="A0A9N8UWL1"/>
<dbReference type="EMBL" id="CAJVPK010000024">
    <property type="protein sequence ID" value="CAG8434270.1"/>
    <property type="molecule type" value="Genomic_DNA"/>
</dbReference>
<proteinExistence type="predicted"/>
<protein>
    <submittedName>
        <fullName evidence="2">3258_t:CDS:1</fullName>
    </submittedName>
</protein>
<name>A0A9N8UWL1_9GLOM</name>
<gene>
    <name evidence="2" type="ORF">DEBURN_LOCUS680</name>
</gene>
<evidence type="ECO:0000256" key="1">
    <source>
        <dbReference type="SAM" id="Phobius"/>
    </source>
</evidence>
<dbReference type="SUPFAM" id="SSF51735">
    <property type="entry name" value="NAD(P)-binding Rossmann-fold domains"/>
    <property type="match status" value="1"/>
</dbReference>
<evidence type="ECO:0000313" key="2">
    <source>
        <dbReference type="EMBL" id="CAG8434270.1"/>
    </source>
</evidence>
<dbReference type="Gene3D" id="3.40.50.720">
    <property type="entry name" value="NAD(P)-binding Rossmann-like Domain"/>
    <property type="match status" value="1"/>
</dbReference>
<keyword evidence="1" id="KW-0812">Transmembrane</keyword>
<evidence type="ECO:0000313" key="3">
    <source>
        <dbReference type="Proteomes" id="UP000789706"/>
    </source>
</evidence>
<organism evidence="2 3">
    <name type="scientific">Diversispora eburnea</name>
    <dbReference type="NCBI Taxonomy" id="1213867"/>
    <lineage>
        <taxon>Eukaryota</taxon>
        <taxon>Fungi</taxon>
        <taxon>Fungi incertae sedis</taxon>
        <taxon>Mucoromycota</taxon>
        <taxon>Glomeromycotina</taxon>
        <taxon>Glomeromycetes</taxon>
        <taxon>Diversisporales</taxon>
        <taxon>Diversisporaceae</taxon>
        <taxon>Diversispora</taxon>
    </lineage>
</organism>
<keyword evidence="3" id="KW-1185">Reference proteome</keyword>
<dbReference type="GO" id="GO:0016491">
    <property type="term" value="F:oxidoreductase activity"/>
    <property type="evidence" value="ECO:0007669"/>
    <property type="project" value="TreeGrafter"/>
</dbReference>
<reference evidence="2" key="1">
    <citation type="submission" date="2021-06" db="EMBL/GenBank/DDBJ databases">
        <authorList>
            <person name="Kallberg Y."/>
            <person name="Tangrot J."/>
            <person name="Rosling A."/>
        </authorList>
    </citation>
    <scope>NUCLEOTIDE SEQUENCE</scope>
    <source>
        <strain evidence="2">AZ414A</strain>
    </source>
</reference>
<dbReference type="PRINTS" id="PR00081">
    <property type="entry name" value="GDHRDH"/>
</dbReference>
<dbReference type="OrthoDB" id="2102561at2759"/>
<dbReference type="PANTHER" id="PTHR43313:SF1">
    <property type="entry name" value="3BETA-HYDROXYSTEROID DEHYDROGENASE DHS-16"/>
    <property type="match status" value="1"/>
</dbReference>
<keyword evidence="1" id="KW-0472">Membrane</keyword>
<dbReference type="Pfam" id="PF00106">
    <property type="entry name" value="adh_short"/>
    <property type="match status" value="1"/>
</dbReference>
<dbReference type="InterPro" id="IPR036291">
    <property type="entry name" value="NAD(P)-bd_dom_sf"/>
</dbReference>
<keyword evidence="1" id="KW-1133">Transmembrane helix</keyword>
<dbReference type="GO" id="GO:0008202">
    <property type="term" value="P:steroid metabolic process"/>
    <property type="evidence" value="ECO:0007669"/>
    <property type="project" value="TreeGrafter"/>
</dbReference>
<feature type="transmembrane region" description="Helical" evidence="1">
    <location>
        <begin position="15"/>
        <end position="35"/>
    </location>
</feature>
<dbReference type="Proteomes" id="UP000789706">
    <property type="component" value="Unassembled WGS sequence"/>
</dbReference>
<sequence length="335" mass="37625">MTSTVNKVIKVIDNIINYITYAYNYLLSLIIFYLLKQKPYHVHLPSPTNGYHPAILITGTSSGIGLDTTLTLVKQGYKVFAAVRKEEDAKKLCAIFKELINPKQGDLKPIVMDVTNKQEIQSACTFIRNDLRRETPLIGLINNAALSINLPLEVASEDAFIDSFNTNYFGLINVTKKFLPLLREGHGRVINIGSIDSWNAPPMMGINSSTKAAIRIMTKIWRMETRTMAINDFRNFKSFSSTSPYYYDEDNDNNISPNALFNYSNLYKSVGENFGKCVISMPTEIVTNAIVHALTSPYPMDTYYVGLDSKVIAALSWVLGDRLIEAIESKIFCNV</sequence>
<comment type="caution">
    <text evidence="2">The sequence shown here is derived from an EMBL/GenBank/DDBJ whole genome shotgun (WGS) entry which is preliminary data.</text>
</comment>
<accession>A0A9N8UWL1</accession>
<dbReference type="InterPro" id="IPR002347">
    <property type="entry name" value="SDR_fam"/>
</dbReference>